<evidence type="ECO:0000256" key="1">
    <source>
        <dbReference type="ARBA" id="ARBA00022833"/>
    </source>
</evidence>
<keyword evidence="4" id="KW-0804">Transcription</keyword>
<dbReference type="AlphaFoldDB" id="A0AAV9N1S3"/>
<keyword evidence="2" id="KW-0805">Transcription regulation</keyword>
<dbReference type="PANTHER" id="PTHR47171:SF3">
    <property type="entry name" value="FARA-RELATED"/>
    <property type="match status" value="1"/>
</dbReference>
<dbReference type="PANTHER" id="PTHR47171">
    <property type="entry name" value="FARA-RELATED"/>
    <property type="match status" value="1"/>
</dbReference>
<evidence type="ECO:0000256" key="4">
    <source>
        <dbReference type="ARBA" id="ARBA00023163"/>
    </source>
</evidence>
<name>A0AAV9N1S3_9EURO</name>
<dbReference type="InterPro" id="IPR052073">
    <property type="entry name" value="Amide_Lactam_Regulators"/>
</dbReference>
<keyword evidence="1" id="KW-0862">Zinc</keyword>
<dbReference type="Proteomes" id="UP001358417">
    <property type="component" value="Unassembled WGS sequence"/>
</dbReference>
<reference evidence="7 8" key="1">
    <citation type="submission" date="2023-08" db="EMBL/GenBank/DDBJ databases">
        <title>Black Yeasts Isolated from many extreme environments.</title>
        <authorList>
            <person name="Coleine C."/>
            <person name="Stajich J.E."/>
            <person name="Selbmann L."/>
        </authorList>
    </citation>
    <scope>NUCLEOTIDE SEQUENCE [LARGE SCALE GENOMIC DNA]</scope>
    <source>
        <strain evidence="7 8">CCFEE 5792</strain>
    </source>
</reference>
<keyword evidence="5" id="KW-0539">Nucleus</keyword>
<accession>A0AAV9N1S3</accession>
<evidence type="ECO:0000256" key="3">
    <source>
        <dbReference type="ARBA" id="ARBA00023125"/>
    </source>
</evidence>
<keyword evidence="3" id="KW-0238">DNA-binding</keyword>
<dbReference type="GeneID" id="89975299"/>
<keyword evidence="8" id="KW-1185">Reference proteome</keyword>
<proteinExistence type="predicted"/>
<dbReference type="CDD" id="cd12148">
    <property type="entry name" value="fungal_TF_MHR"/>
    <property type="match status" value="1"/>
</dbReference>
<evidence type="ECO:0000259" key="6">
    <source>
        <dbReference type="SMART" id="SM00906"/>
    </source>
</evidence>
<organism evidence="7 8">
    <name type="scientific">Exophiala bonariae</name>
    <dbReference type="NCBI Taxonomy" id="1690606"/>
    <lineage>
        <taxon>Eukaryota</taxon>
        <taxon>Fungi</taxon>
        <taxon>Dikarya</taxon>
        <taxon>Ascomycota</taxon>
        <taxon>Pezizomycotina</taxon>
        <taxon>Eurotiomycetes</taxon>
        <taxon>Chaetothyriomycetidae</taxon>
        <taxon>Chaetothyriales</taxon>
        <taxon>Herpotrichiellaceae</taxon>
        <taxon>Exophiala</taxon>
    </lineage>
</organism>
<protein>
    <recommendedName>
        <fullName evidence="6">Xylanolytic transcriptional activator regulatory domain-containing protein</fullName>
    </recommendedName>
</protein>
<dbReference type="SMART" id="SM00906">
    <property type="entry name" value="Fungal_trans"/>
    <property type="match status" value="1"/>
</dbReference>
<comment type="caution">
    <text evidence="7">The sequence shown here is derived from an EMBL/GenBank/DDBJ whole genome shotgun (WGS) entry which is preliminary data.</text>
</comment>
<dbReference type="Pfam" id="PF04082">
    <property type="entry name" value="Fungal_trans"/>
    <property type="match status" value="1"/>
</dbReference>
<gene>
    <name evidence="7" type="ORF">LTR84_007132</name>
</gene>
<feature type="domain" description="Xylanolytic transcriptional activator regulatory" evidence="6">
    <location>
        <begin position="167"/>
        <end position="238"/>
    </location>
</feature>
<evidence type="ECO:0000313" key="8">
    <source>
        <dbReference type="Proteomes" id="UP001358417"/>
    </source>
</evidence>
<dbReference type="GO" id="GO:0008270">
    <property type="term" value="F:zinc ion binding"/>
    <property type="evidence" value="ECO:0007669"/>
    <property type="project" value="InterPro"/>
</dbReference>
<dbReference type="EMBL" id="JAVRRD010000028">
    <property type="protein sequence ID" value="KAK5046779.1"/>
    <property type="molecule type" value="Genomic_DNA"/>
</dbReference>
<dbReference type="GO" id="GO:0006351">
    <property type="term" value="P:DNA-templated transcription"/>
    <property type="evidence" value="ECO:0007669"/>
    <property type="project" value="InterPro"/>
</dbReference>
<sequence>MLRDPPSAQISHNTFGPSSYVGAHTLLAHDAVAEPAIETSVLSRTAPQIEPLLQCVEATILPKPPLLAALTEAYFANVFDRYPVTDRREFDDPTCSVLLKQAVCMAGSLTRHSSRGDGLALSRRLYEKTKLMLSLNYDPNPVTVLAALCLMICWSPNPTDLLSLDCPWQWTGTAIRMALQMGLHKESTYLKHSQPGRLRRLWWILMNADRLQAACFGRPLAVRYSDCDTRLPNVADFENPDSASSVFIQYAGLTSIWGEIADIGISGRSASTADLQRLTDSVYTWIAALPEEVRLFTATGLRRPYRQSVSELHMVYFVTIILLEAVRLQNHHRWSSSVPSIIAASSVARLIEEVDCWEDLNLMSSSTTFYMMAASIPLIYHRPNQAGKIMVRNEELQILCSTLDRLESKWGGAPVVRKNIEKIRNMVEWQTLEHQSENQEPSTIGAAGASTLLPRLAEIFPFPQSLCSNMDLVNDNVERQLDSETFLPSFEEDNLPWLGPETQSYLDFFRLDSYDDPPIVDSETFALIDN</sequence>
<evidence type="ECO:0000256" key="5">
    <source>
        <dbReference type="ARBA" id="ARBA00023242"/>
    </source>
</evidence>
<dbReference type="GO" id="GO:0003677">
    <property type="term" value="F:DNA binding"/>
    <property type="evidence" value="ECO:0007669"/>
    <property type="project" value="UniProtKB-KW"/>
</dbReference>
<evidence type="ECO:0000313" key="7">
    <source>
        <dbReference type="EMBL" id="KAK5046779.1"/>
    </source>
</evidence>
<dbReference type="RefSeq" id="XP_064702352.1">
    <property type="nucleotide sequence ID" value="XM_064850686.1"/>
</dbReference>
<evidence type="ECO:0000256" key="2">
    <source>
        <dbReference type="ARBA" id="ARBA00023015"/>
    </source>
</evidence>
<dbReference type="InterPro" id="IPR007219">
    <property type="entry name" value="XnlR_reg_dom"/>
</dbReference>